<sequence length="108" mass="12109">MRALFYLLTAFGVIGLAIWAYDQNQKTQVAIRDVRGLRAEIRALHEALDVQRAEWAYLNRPQRLRALAQMNFERLGLLPLQGGQFGQVDEIPYPLIGAAASTGPEDTL</sequence>
<keyword evidence="2" id="KW-1185">Reference proteome</keyword>
<evidence type="ECO:0000313" key="1">
    <source>
        <dbReference type="EMBL" id="PVE49485.1"/>
    </source>
</evidence>
<protein>
    <submittedName>
        <fullName evidence="1">Cell division protein FtsL</fullName>
    </submittedName>
</protein>
<gene>
    <name evidence="1" type="ORF">DDE23_03560</name>
</gene>
<dbReference type="GO" id="GO:0051301">
    <property type="term" value="P:cell division"/>
    <property type="evidence" value="ECO:0007669"/>
    <property type="project" value="UniProtKB-KW"/>
</dbReference>
<reference evidence="1 2" key="1">
    <citation type="journal article" date="2011" name="Syst. Appl. Microbiol.">
        <title>Defluviimonas denitrificans gen. nov., sp. nov., and Pararhodobacter aggregans gen. nov., sp. nov., non-phototrophic Rhodobacteraceae from the biofilter of a marine aquaculture.</title>
        <authorList>
            <person name="Foesel B.U."/>
            <person name="Drake H.L."/>
            <person name="Schramm A."/>
        </authorList>
    </citation>
    <scope>NUCLEOTIDE SEQUENCE [LARGE SCALE GENOMIC DNA]</scope>
    <source>
        <strain evidence="1 2">D1-19</strain>
    </source>
</reference>
<name>A0A2T7UXI0_9RHOB</name>
<comment type="caution">
    <text evidence="1">The sequence shown here is derived from an EMBL/GenBank/DDBJ whole genome shotgun (WGS) entry which is preliminary data.</text>
</comment>
<dbReference type="Proteomes" id="UP000244810">
    <property type="component" value="Unassembled WGS sequence"/>
</dbReference>
<keyword evidence="1" id="KW-0132">Cell division</keyword>
<proteinExistence type="predicted"/>
<dbReference type="AlphaFoldDB" id="A0A2T7UXI0"/>
<evidence type="ECO:0000313" key="2">
    <source>
        <dbReference type="Proteomes" id="UP000244810"/>
    </source>
</evidence>
<accession>A0A2T7UXI0</accession>
<dbReference type="OrthoDB" id="7165680at2"/>
<dbReference type="RefSeq" id="WP_107749989.1">
    <property type="nucleotide sequence ID" value="NZ_QBKF01000001.1"/>
</dbReference>
<organism evidence="1 2">
    <name type="scientific">Pararhodobacter aggregans</name>
    <dbReference type="NCBI Taxonomy" id="404875"/>
    <lineage>
        <taxon>Bacteria</taxon>
        <taxon>Pseudomonadati</taxon>
        <taxon>Pseudomonadota</taxon>
        <taxon>Alphaproteobacteria</taxon>
        <taxon>Rhodobacterales</taxon>
        <taxon>Paracoccaceae</taxon>
        <taxon>Pararhodobacter</taxon>
    </lineage>
</organism>
<dbReference type="EMBL" id="QDDR01000001">
    <property type="protein sequence ID" value="PVE49485.1"/>
    <property type="molecule type" value="Genomic_DNA"/>
</dbReference>
<keyword evidence="1" id="KW-0131">Cell cycle</keyword>